<sequence>MIARTFARVAAAAAIAVAAALPARAAVDIQEVTSPGGITAWLVEDQNIPFVALEIRFRGGTSLDAPGKRGAVRLMTALLEEGAGELDAQAFARATEGIAADFDYDAGDDAVSVSARFLTETRDEAVTLLRASLVEPRFDADATERVRAQAISAIRSDLQDPGVIASRAFDRLAFGDHPYGTSPDGTPESVAALTREDLVAAHRAALARDRIYVGAAGDITPEELGVLLDRLLGDLPAEGAQQPADVSVEMPGGVEVVEFDTPQSVAVFGHAGIPRDHEDFFEAFVLNQIVGAGGFESRLMQEVREKRGLTYGVYSYLAPKDHAALYLGRVASANDRIAEAVAVIRDEWRKVAGEGVTAEELESAKTYLTGAYPLRFDGNGPIANILVAMQLDDLPIDYVETRNDRVRAVTLEDVNRVASELFDPERLTFVVAGQPEGLDSVGEPAQ</sequence>
<evidence type="ECO:0000256" key="1">
    <source>
        <dbReference type="SAM" id="SignalP"/>
    </source>
</evidence>
<name>A0A365UC02_9RHOB</name>
<feature type="chain" id="PRO_5017082444" evidence="1">
    <location>
        <begin position="26"/>
        <end position="446"/>
    </location>
</feature>
<dbReference type="EMBL" id="QNTQ01000006">
    <property type="protein sequence ID" value="RBI85847.1"/>
    <property type="molecule type" value="Genomic_DNA"/>
</dbReference>
<dbReference type="AlphaFoldDB" id="A0A365UC02"/>
<dbReference type="PANTHER" id="PTHR11851">
    <property type="entry name" value="METALLOPROTEASE"/>
    <property type="match status" value="1"/>
</dbReference>
<dbReference type="Pfam" id="PF05193">
    <property type="entry name" value="Peptidase_M16_C"/>
    <property type="match status" value="1"/>
</dbReference>
<dbReference type="InterPro" id="IPR011249">
    <property type="entry name" value="Metalloenz_LuxS/M16"/>
</dbReference>
<proteinExistence type="predicted"/>
<dbReference type="OrthoDB" id="9811314at2"/>
<comment type="caution">
    <text evidence="3">The sequence shown here is derived from an EMBL/GenBank/DDBJ whole genome shotgun (WGS) entry which is preliminary data.</text>
</comment>
<organism evidence="3 4">
    <name type="scientific">Rhodosalinus halophilus</name>
    <dbReference type="NCBI Taxonomy" id="2259333"/>
    <lineage>
        <taxon>Bacteria</taxon>
        <taxon>Pseudomonadati</taxon>
        <taxon>Pseudomonadota</taxon>
        <taxon>Alphaproteobacteria</taxon>
        <taxon>Rhodobacterales</taxon>
        <taxon>Paracoccaceae</taxon>
        <taxon>Rhodosalinus</taxon>
    </lineage>
</organism>
<dbReference type="InterPro" id="IPR007863">
    <property type="entry name" value="Peptidase_M16_C"/>
</dbReference>
<dbReference type="SUPFAM" id="SSF63411">
    <property type="entry name" value="LuxS/MPP-like metallohydrolase"/>
    <property type="match status" value="2"/>
</dbReference>
<dbReference type="InterPro" id="IPR050361">
    <property type="entry name" value="MPP/UQCRC_Complex"/>
</dbReference>
<evidence type="ECO:0000259" key="2">
    <source>
        <dbReference type="Pfam" id="PF05193"/>
    </source>
</evidence>
<evidence type="ECO:0000313" key="4">
    <source>
        <dbReference type="Proteomes" id="UP000253370"/>
    </source>
</evidence>
<reference evidence="3 4" key="1">
    <citation type="submission" date="2018-07" db="EMBL/GenBank/DDBJ databases">
        <title>Rhodosalinus sp. strain E84T genomic sequence and assembly.</title>
        <authorList>
            <person name="Liu Z.-W."/>
            <person name="Lu D.-C."/>
        </authorList>
    </citation>
    <scope>NUCLEOTIDE SEQUENCE [LARGE SCALE GENOMIC DNA]</scope>
    <source>
        <strain evidence="3 4">E84</strain>
    </source>
</reference>
<keyword evidence="4" id="KW-1185">Reference proteome</keyword>
<keyword evidence="1" id="KW-0732">Signal</keyword>
<dbReference type="RefSeq" id="WP_113289106.1">
    <property type="nucleotide sequence ID" value="NZ_QNTQ01000006.1"/>
</dbReference>
<gene>
    <name evidence="3" type="ORF">DRV85_09010</name>
</gene>
<dbReference type="Gene3D" id="3.30.830.10">
    <property type="entry name" value="Metalloenzyme, LuxS/M16 peptidase-like"/>
    <property type="match status" value="2"/>
</dbReference>
<protein>
    <submittedName>
        <fullName evidence="3">Insulinase family protein</fullName>
    </submittedName>
</protein>
<dbReference type="Proteomes" id="UP000253370">
    <property type="component" value="Unassembled WGS sequence"/>
</dbReference>
<feature type="domain" description="Peptidase M16 C-terminal" evidence="2">
    <location>
        <begin position="193"/>
        <end position="367"/>
    </location>
</feature>
<feature type="signal peptide" evidence="1">
    <location>
        <begin position="1"/>
        <end position="25"/>
    </location>
</feature>
<accession>A0A365UC02</accession>
<evidence type="ECO:0000313" key="3">
    <source>
        <dbReference type="EMBL" id="RBI85847.1"/>
    </source>
</evidence>
<dbReference type="GO" id="GO:0046872">
    <property type="term" value="F:metal ion binding"/>
    <property type="evidence" value="ECO:0007669"/>
    <property type="project" value="InterPro"/>
</dbReference>
<dbReference type="PANTHER" id="PTHR11851:SF224">
    <property type="entry name" value="PROCESSING PROTEASE"/>
    <property type="match status" value="1"/>
</dbReference>